<dbReference type="PANTHER" id="PTHR34408">
    <property type="entry name" value="FAMILY PROTEIN, PUTATIVE-RELATED"/>
    <property type="match status" value="1"/>
</dbReference>
<dbReference type="PROSITE" id="PS51781">
    <property type="entry name" value="SH3B"/>
    <property type="match status" value="1"/>
</dbReference>
<evidence type="ECO:0000259" key="2">
    <source>
        <dbReference type="PROSITE" id="PS51781"/>
    </source>
</evidence>
<name>A0ABM5LUC7_BACA1</name>
<dbReference type="InterPro" id="IPR052354">
    <property type="entry name" value="Cell_Wall_Dynamics_Protein"/>
</dbReference>
<proteinExistence type="predicted"/>
<evidence type="ECO:0000256" key="1">
    <source>
        <dbReference type="SAM" id="SignalP"/>
    </source>
</evidence>
<dbReference type="Gene3D" id="2.30.30.40">
    <property type="entry name" value="SH3 Domains"/>
    <property type="match status" value="1"/>
</dbReference>
<feature type="signal peptide" evidence="1">
    <location>
        <begin position="1"/>
        <end position="21"/>
    </location>
</feature>
<keyword evidence="1" id="KW-0732">Signal</keyword>
<organism evidence="3 4">
    <name type="scientific">Bacillus atrophaeus (strain 1942)</name>
    <dbReference type="NCBI Taxonomy" id="720555"/>
    <lineage>
        <taxon>Bacteria</taxon>
        <taxon>Bacillati</taxon>
        <taxon>Bacillota</taxon>
        <taxon>Bacilli</taxon>
        <taxon>Bacillales</taxon>
        <taxon>Bacillaceae</taxon>
        <taxon>Bacillus</taxon>
    </lineage>
</organism>
<feature type="chain" id="PRO_5046258607" description="SH3b domain-containing protein" evidence="1">
    <location>
        <begin position="22"/>
        <end position="178"/>
    </location>
</feature>
<accession>A0ABM5LUC7</accession>
<dbReference type="Proteomes" id="UP000006867">
    <property type="component" value="Chromosome"/>
</dbReference>
<evidence type="ECO:0000313" key="3">
    <source>
        <dbReference type="EMBL" id="ADP31328.1"/>
    </source>
</evidence>
<sequence length="178" mass="19366">MKMKKALIAFTVAAGLGFTAAGNVPFDAVPTAQAASSHQTNVTMPTDSYMIKAGELNVRTQPNHKGKILGTLKSEDKVNVKGFAGADWAEIQFKGQKAYISTHFLMKQTSLAKTANKTIFYSPTPEVGKKQSISSGTQVSFLGWGFSENGGFDFNWAYVDYDGVRGYIHTDDLQLNIK</sequence>
<dbReference type="EMBL" id="CP002207">
    <property type="protein sequence ID" value="ADP31328.1"/>
    <property type="molecule type" value="Genomic_DNA"/>
</dbReference>
<dbReference type="RefSeq" id="WP_004430598.1">
    <property type="nucleotide sequence ID" value="NC_014639.1"/>
</dbReference>
<gene>
    <name evidence="3" type="ordered locus">BATR1942_01850</name>
</gene>
<dbReference type="Pfam" id="PF08239">
    <property type="entry name" value="SH3_3"/>
    <property type="match status" value="1"/>
</dbReference>
<protein>
    <recommendedName>
        <fullName evidence="2">SH3b domain-containing protein</fullName>
    </recommendedName>
</protein>
<reference evidence="3 4" key="1">
    <citation type="journal article" date="2011" name="Front. Microbiol.">
        <title>Genomic signatures of strain selection and enhancement in Bacillus atrophaeus var. globigii, a historical biowarfare simulant.</title>
        <authorList>
            <person name="Gibbons H.S."/>
            <person name="Broomall S.M."/>
            <person name="McNew L.A."/>
            <person name="Daligault H."/>
            <person name="Chapman C."/>
            <person name="Bruce D."/>
            <person name="Karavis M."/>
            <person name="Krepps M."/>
            <person name="McGregor P.A."/>
            <person name="Hong C."/>
            <person name="Park K.H."/>
            <person name="Akmal A."/>
            <person name="Feldman A."/>
            <person name="Lin J.S."/>
            <person name="Chang W.E."/>
            <person name="Higgs B.W."/>
            <person name="Demirev P."/>
            <person name="Lindquist J."/>
            <person name="Liem A."/>
            <person name="Fochler E."/>
            <person name="Read T.D."/>
            <person name="Tapia R."/>
            <person name="Johnson S."/>
            <person name="Bishop-Lilly K.A."/>
            <person name="Detter C."/>
            <person name="Han C."/>
            <person name="Sozhamannan S."/>
            <person name="Rosenzweig C.N."/>
            <person name="Skowronski E.W."/>
        </authorList>
    </citation>
    <scope>NUCLEOTIDE SEQUENCE [LARGE SCALE GENOMIC DNA]</scope>
    <source>
        <strain evidence="3 4">1942</strain>
    </source>
</reference>
<dbReference type="PANTHER" id="PTHR34408:SF2">
    <property type="entry name" value="CELL WALL-BINDING PROTEIN YWSB"/>
    <property type="match status" value="1"/>
</dbReference>
<keyword evidence="4" id="KW-1185">Reference proteome</keyword>
<feature type="domain" description="SH3b" evidence="2">
    <location>
        <begin position="46"/>
        <end position="109"/>
    </location>
</feature>
<evidence type="ECO:0000313" key="4">
    <source>
        <dbReference type="Proteomes" id="UP000006867"/>
    </source>
</evidence>
<dbReference type="SMART" id="SM00287">
    <property type="entry name" value="SH3b"/>
    <property type="match status" value="2"/>
</dbReference>
<dbReference type="InterPro" id="IPR003646">
    <property type="entry name" value="SH3-like_bac-type"/>
</dbReference>